<keyword evidence="1" id="KW-1185">Reference proteome</keyword>
<dbReference type="Proteomes" id="UP000000437">
    <property type="component" value="Chromosome 4"/>
</dbReference>
<sequence length="385" mass="41888">MKDTCNTGKWTEEEERRLAEVVHELTGTEAGDVVTQGVSWASVAELVGTRSEKQCRSKWLNYLNWKQSGGTEWTKEDDINLVRRIAELEVEDENEINWDILASGWSSVRSPQWLRSKWWTIKRQVANHKELPFPVLLKGLQDVVEAPPSTMNKVVVVGSRSANASPSPVTALQIPVQIPVQITHVSSSDGSSGTSDSETITLNSGALQTFELLPSFHLQPTGTPGTYFLQTGTNQSLPLTLSANPTVTLTAAASPSSPDQIILHSLTTDTENVTVQMSHPGIIIQTVTSEDLADPLGQSELEGEQVLVKEEPSENQTNPAIEEPSEEQSKQGEKTLDSSKVVETVLMVPSPGSFIPTNEDISSDSVLPLGTLTDPILENQEEGSN</sequence>
<evidence type="ECO:0000313" key="2">
    <source>
        <dbReference type="RefSeq" id="XP_073802035.1"/>
    </source>
</evidence>
<evidence type="ECO:0000313" key="1">
    <source>
        <dbReference type="Proteomes" id="UP000000437"/>
    </source>
</evidence>
<reference evidence="2" key="1">
    <citation type="submission" date="2025-08" db="UniProtKB">
        <authorList>
            <consortium name="RefSeq"/>
        </authorList>
    </citation>
    <scope>IDENTIFICATION</scope>
    <source>
        <strain evidence="2">Tuebingen</strain>
        <tissue evidence="2">Fibroblasts and whole tissue</tissue>
    </source>
</reference>
<name>A0AC58J6C8_DANRE</name>
<organism evidence="1 2">
    <name type="scientific">Danio rerio</name>
    <name type="common">Zebrafish</name>
    <name type="synonym">Brachydanio rerio</name>
    <dbReference type="NCBI Taxonomy" id="7955"/>
    <lineage>
        <taxon>Eukaryota</taxon>
        <taxon>Metazoa</taxon>
        <taxon>Chordata</taxon>
        <taxon>Craniata</taxon>
        <taxon>Vertebrata</taxon>
        <taxon>Euteleostomi</taxon>
        <taxon>Actinopterygii</taxon>
        <taxon>Neopterygii</taxon>
        <taxon>Teleostei</taxon>
        <taxon>Ostariophysi</taxon>
        <taxon>Cypriniformes</taxon>
        <taxon>Danionidae</taxon>
        <taxon>Danioninae</taxon>
        <taxon>Danio</taxon>
    </lineage>
</organism>
<protein>
    <submittedName>
        <fullName evidence="2">Cyclin-D-binding Myb-like transcription factor 1 isoform X1</fullName>
    </submittedName>
</protein>
<dbReference type="RefSeq" id="XP_073802035.1">
    <property type="nucleotide sequence ID" value="XM_073945934.1"/>
</dbReference>
<gene>
    <name evidence="2" type="primary">dmtf1</name>
    <name evidence="2" type="synonym">zgc:92448</name>
</gene>
<proteinExistence type="predicted"/>
<accession>A0AC58J6C8</accession>